<dbReference type="InterPro" id="IPR041474">
    <property type="entry name" value="NicS_C"/>
</dbReference>
<dbReference type="Gene3D" id="1.10.357.10">
    <property type="entry name" value="Tetracycline Repressor, domain 2"/>
    <property type="match status" value="1"/>
</dbReference>
<dbReference type="AlphaFoldDB" id="A0A6N7EL76"/>
<comment type="caution">
    <text evidence="4">The sequence shown here is derived from an EMBL/GenBank/DDBJ whole genome shotgun (WGS) entry which is preliminary data.</text>
</comment>
<dbReference type="GO" id="GO:0003677">
    <property type="term" value="F:DNA binding"/>
    <property type="evidence" value="ECO:0007669"/>
    <property type="project" value="UniProtKB-UniRule"/>
</dbReference>
<evidence type="ECO:0000313" key="4">
    <source>
        <dbReference type="EMBL" id="MPV38889.1"/>
    </source>
</evidence>
<dbReference type="InterPro" id="IPR009057">
    <property type="entry name" value="Homeodomain-like_sf"/>
</dbReference>
<reference evidence="4 5" key="1">
    <citation type="submission" date="2019-10" db="EMBL/GenBank/DDBJ databases">
        <title>Georgenia wutianyii sp. nov. and Georgenia yuyongxinii sp. nov. isolated from plateau pika (Ochotona curzoniae) in the Qinghai-Tibet plateau of China.</title>
        <authorList>
            <person name="Tian Z."/>
        </authorList>
    </citation>
    <scope>NUCLEOTIDE SEQUENCE [LARGE SCALE GENOMIC DNA]</scope>
    <source>
        <strain evidence="4 5">JCM 19765</strain>
    </source>
</reference>
<dbReference type="Pfam" id="PF17938">
    <property type="entry name" value="TetR_C_29"/>
    <property type="match status" value="1"/>
</dbReference>
<dbReference type="PANTHER" id="PTHR30328">
    <property type="entry name" value="TRANSCRIPTIONAL REPRESSOR"/>
    <property type="match status" value="1"/>
</dbReference>
<dbReference type="GO" id="GO:0006355">
    <property type="term" value="P:regulation of DNA-templated transcription"/>
    <property type="evidence" value="ECO:0007669"/>
    <property type="project" value="UniProtKB-ARBA"/>
</dbReference>
<dbReference type="SUPFAM" id="SSF46689">
    <property type="entry name" value="Homeodomain-like"/>
    <property type="match status" value="1"/>
</dbReference>
<dbReference type="InterPro" id="IPR001647">
    <property type="entry name" value="HTH_TetR"/>
</dbReference>
<feature type="domain" description="HTH tetR-type" evidence="3">
    <location>
        <begin position="1"/>
        <end position="58"/>
    </location>
</feature>
<accession>A0A6N7EL76</accession>
<dbReference type="Proteomes" id="UP000437709">
    <property type="component" value="Unassembled WGS sequence"/>
</dbReference>
<dbReference type="PANTHER" id="PTHR30328:SF54">
    <property type="entry name" value="HTH-TYPE TRANSCRIPTIONAL REPRESSOR SCO4008"/>
    <property type="match status" value="1"/>
</dbReference>
<dbReference type="PRINTS" id="PR00455">
    <property type="entry name" value="HTHTETR"/>
</dbReference>
<dbReference type="Pfam" id="PF00440">
    <property type="entry name" value="TetR_N"/>
    <property type="match status" value="1"/>
</dbReference>
<protein>
    <submittedName>
        <fullName evidence="4">TetR family transcriptional regulator</fullName>
    </submittedName>
</protein>
<dbReference type="OrthoDB" id="4726108at2"/>
<dbReference type="InterPro" id="IPR036271">
    <property type="entry name" value="Tet_transcr_reg_TetR-rel_C_sf"/>
</dbReference>
<feature type="DNA-binding region" description="H-T-H motif" evidence="2">
    <location>
        <begin position="21"/>
        <end position="40"/>
    </location>
</feature>
<keyword evidence="1 2" id="KW-0238">DNA-binding</keyword>
<organism evidence="4 5">
    <name type="scientific">Georgenia subflava</name>
    <dbReference type="NCBI Taxonomy" id="1622177"/>
    <lineage>
        <taxon>Bacteria</taxon>
        <taxon>Bacillati</taxon>
        <taxon>Actinomycetota</taxon>
        <taxon>Actinomycetes</taxon>
        <taxon>Micrococcales</taxon>
        <taxon>Bogoriellaceae</taxon>
        <taxon>Georgenia</taxon>
    </lineage>
</organism>
<evidence type="ECO:0000313" key="5">
    <source>
        <dbReference type="Proteomes" id="UP000437709"/>
    </source>
</evidence>
<name>A0A6N7EL76_9MICO</name>
<evidence type="ECO:0000259" key="3">
    <source>
        <dbReference type="PROSITE" id="PS50977"/>
    </source>
</evidence>
<evidence type="ECO:0000256" key="2">
    <source>
        <dbReference type="PROSITE-ProRule" id="PRU00335"/>
    </source>
</evidence>
<dbReference type="InterPro" id="IPR050109">
    <property type="entry name" value="HTH-type_TetR-like_transc_reg"/>
</dbReference>
<proteinExistence type="predicted"/>
<dbReference type="PROSITE" id="PS50977">
    <property type="entry name" value="HTH_TETR_2"/>
    <property type="match status" value="1"/>
</dbReference>
<gene>
    <name evidence="4" type="ORF">GB881_17915</name>
</gene>
<evidence type="ECO:0000256" key="1">
    <source>
        <dbReference type="ARBA" id="ARBA00023125"/>
    </source>
</evidence>
<dbReference type="EMBL" id="WHPC01000122">
    <property type="protein sequence ID" value="MPV38889.1"/>
    <property type="molecule type" value="Genomic_DNA"/>
</dbReference>
<sequence length="204" mass="23206">MRAIIAAAEEEFSERGYLGGRVDAIAERTSTTKRMIYYYFGDKLGLYIATLEHVYRGMREREHAVHLDDLEPVEALRTLVRTTFDAQEQRTSFVRMVSFENTLGAVNIAGIDSLRELNRGVITTIERLLERGRAAGLFRTDADAPDAYELHQLISSLSFYRVSNRATFREIFDYDMLAPEHRDAARRRAVDVVLGQVLEPGAQS</sequence>
<keyword evidence="5" id="KW-1185">Reference proteome</keyword>
<dbReference type="SUPFAM" id="SSF48498">
    <property type="entry name" value="Tetracyclin repressor-like, C-terminal domain"/>
    <property type="match status" value="1"/>
</dbReference>